<feature type="transmembrane region" description="Helical" evidence="1">
    <location>
        <begin position="297"/>
        <end position="319"/>
    </location>
</feature>
<feature type="transmembrane region" description="Helical" evidence="1">
    <location>
        <begin position="52"/>
        <end position="71"/>
    </location>
</feature>
<dbReference type="Proteomes" id="UP000317318">
    <property type="component" value="Chromosome"/>
</dbReference>
<evidence type="ECO:0000256" key="1">
    <source>
        <dbReference type="SAM" id="Phobius"/>
    </source>
</evidence>
<keyword evidence="1" id="KW-0812">Transmembrane</keyword>
<keyword evidence="1" id="KW-1133">Transmembrane helix</keyword>
<evidence type="ECO:0000313" key="3">
    <source>
        <dbReference type="Proteomes" id="UP000317318"/>
    </source>
</evidence>
<feature type="transmembrane region" description="Helical" evidence="1">
    <location>
        <begin position="166"/>
        <end position="183"/>
    </location>
</feature>
<protein>
    <submittedName>
        <fullName evidence="2">Uncharacterized protein</fullName>
    </submittedName>
</protein>
<feature type="transmembrane region" description="Helical" evidence="1">
    <location>
        <begin position="195"/>
        <end position="216"/>
    </location>
</feature>
<keyword evidence="3" id="KW-1185">Reference proteome</keyword>
<evidence type="ECO:0000313" key="2">
    <source>
        <dbReference type="EMBL" id="QDT36800.1"/>
    </source>
</evidence>
<dbReference type="AlphaFoldDB" id="A0A517QZ33"/>
<reference evidence="2 3" key="1">
    <citation type="submission" date="2019-02" db="EMBL/GenBank/DDBJ databases">
        <title>Deep-cultivation of Planctomycetes and their phenomic and genomic characterization uncovers novel biology.</title>
        <authorList>
            <person name="Wiegand S."/>
            <person name="Jogler M."/>
            <person name="Boedeker C."/>
            <person name="Pinto D."/>
            <person name="Vollmers J."/>
            <person name="Rivas-Marin E."/>
            <person name="Kohn T."/>
            <person name="Peeters S.H."/>
            <person name="Heuer A."/>
            <person name="Rast P."/>
            <person name="Oberbeckmann S."/>
            <person name="Bunk B."/>
            <person name="Jeske O."/>
            <person name="Meyerdierks A."/>
            <person name="Storesund J.E."/>
            <person name="Kallscheuer N."/>
            <person name="Luecker S."/>
            <person name="Lage O.M."/>
            <person name="Pohl T."/>
            <person name="Merkel B.J."/>
            <person name="Hornburger P."/>
            <person name="Mueller R.-W."/>
            <person name="Bruemmer F."/>
            <person name="Labrenz M."/>
            <person name="Spormann A.M."/>
            <person name="Op den Camp H."/>
            <person name="Overmann J."/>
            <person name="Amann R."/>
            <person name="Jetten M.S.M."/>
            <person name="Mascher T."/>
            <person name="Medema M.H."/>
            <person name="Devos D.P."/>
            <person name="Kaster A.-K."/>
            <person name="Ovreas L."/>
            <person name="Rohde M."/>
            <person name="Galperin M.Y."/>
            <person name="Jogler C."/>
        </authorList>
    </citation>
    <scope>NUCLEOTIDE SEQUENCE [LARGE SCALE GENOMIC DNA]</scope>
    <source>
        <strain evidence="2 3">Pan189</strain>
    </source>
</reference>
<organism evidence="2 3">
    <name type="scientific">Stratiformator vulcanicus</name>
    <dbReference type="NCBI Taxonomy" id="2527980"/>
    <lineage>
        <taxon>Bacteria</taxon>
        <taxon>Pseudomonadati</taxon>
        <taxon>Planctomycetota</taxon>
        <taxon>Planctomycetia</taxon>
        <taxon>Planctomycetales</taxon>
        <taxon>Planctomycetaceae</taxon>
        <taxon>Stratiformator</taxon>
    </lineage>
</organism>
<gene>
    <name evidence="2" type="ORF">Pan189_11630</name>
</gene>
<dbReference type="EMBL" id="CP036268">
    <property type="protein sequence ID" value="QDT36800.1"/>
    <property type="molecule type" value="Genomic_DNA"/>
</dbReference>
<name>A0A517QZ33_9PLAN</name>
<proteinExistence type="predicted"/>
<keyword evidence="1" id="KW-0472">Membrane</keyword>
<accession>A0A517QZ33</accession>
<sequence>MPAAIEVAKRNIKSGGAATRTIPLIRDSTVVNNRQLHRSGSGRSRWRRWRRLGLLFAATACLATTLSLRLFQHNDLTMRGFNPGISVSYRGFIVQGAAGWNGFAFRILFDDSSRADDLTVFKSSHYTFINIREPDRFEFLGLLANWDDKPRDETCYIVPPHFSLIIPYWMPFVAASLTLIFAVPARLRFAALRQITAVSLVVGTTVLLHFAALNLIPDSLKPGGSQWPDNLDAVSRMLTEGRNRGRDDKFVHGFPLPCFRSGCNEWTISGSSRVQDDRYLHPQNVFAWHPPHAIENLIIAIFAAGVAMLVTQGVCRLAGIKSRQLLASSCNEINQIADETKQAAKSEDGTPPSN</sequence>
<dbReference type="KEGG" id="svp:Pan189_11630"/>